<dbReference type="PROSITE" id="PS50006">
    <property type="entry name" value="FHA_DOMAIN"/>
    <property type="match status" value="1"/>
</dbReference>
<dbReference type="Pfam" id="PF00498">
    <property type="entry name" value="FHA"/>
    <property type="match status" value="1"/>
</dbReference>
<dbReference type="GO" id="GO:0005886">
    <property type="term" value="C:plasma membrane"/>
    <property type="evidence" value="ECO:0007669"/>
    <property type="project" value="UniProtKB-SubCell"/>
</dbReference>
<keyword evidence="4 7" id="KW-0812">Transmembrane</keyword>
<dbReference type="Pfam" id="PF06271">
    <property type="entry name" value="RDD"/>
    <property type="match status" value="1"/>
</dbReference>
<dbReference type="CDD" id="cd00060">
    <property type="entry name" value="FHA"/>
    <property type="match status" value="1"/>
</dbReference>
<evidence type="ECO:0000256" key="5">
    <source>
        <dbReference type="ARBA" id="ARBA00022989"/>
    </source>
</evidence>
<comment type="subcellular location">
    <subcellularLocation>
        <location evidence="1">Cell membrane</location>
        <topology evidence="1">Multi-pass membrane protein</topology>
    </subcellularLocation>
</comment>
<evidence type="ECO:0000259" key="8">
    <source>
        <dbReference type="PROSITE" id="PS50006"/>
    </source>
</evidence>
<feature type="domain" description="FHA" evidence="8">
    <location>
        <begin position="258"/>
        <end position="312"/>
    </location>
</feature>
<feature type="transmembrane region" description="Helical" evidence="7">
    <location>
        <begin position="35"/>
        <end position="57"/>
    </location>
</feature>
<evidence type="ECO:0000313" key="9">
    <source>
        <dbReference type="EMBL" id="WEK13548.1"/>
    </source>
</evidence>
<dbReference type="EMBL" id="CP119321">
    <property type="protein sequence ID" value="WEK13548.1"/>
    <property type="molecule type" value="Genomic_DNA"/>
</dbReference>
<name>A0AAJ6B2U1_9MICO</name>
<feature type="transmembrane region" description="Helical" evidence="7">
    <location>
        <begin position="64"/>
        <end position="84"/>
    </location>
</feature>
<dbReference type="AlphaFoldDB" id="A0AAJ6B2U1"/>
<gene>
    <name evidence="9" type="ORF">P0Y48_13985</name>
</gene>
<dbReference type="InterPro" id="IPR010432">
    <property type="entry name" value="RDD"/>
</dbReference>
<dbReference type="SUPFAM" id="SSF49879">
    <property type="entry name" value="SMAD/FHA domain"/>
    <property type="match status" value="1"/>
</dbReference>
<dbReference type="PANTHER" id="PTHR36115:SF6">
    <property type="entry name" value="PROLINE-RICH ANTIGEN HOMOLOG"/>
    <property type="match status" value="1"/>
</dbReference>
<dbReference type="PANTHER" id="PTHR36115">
    <property type="entry name" value="PROLINE-RICH ANTIGEN HOMOLOG-RELATED"/>
    <property type="match status" value="1"/>
</dbReference>
<keyword evidence="3" id="KW-0597">Phosphoprotein</keyword>
<dbReference type="InterPro" id="IPR000253">
    <property type="entry name" value="FHA_dom"/>
</dbReference>
<evidence type="ECO:0000256" key="4">
    <source>
        <dbReference type="ARBA" id="ARBA00022692"/>
    </source>
</evidence>
<evidence type="ECO:0000313" key="10">
    <source>
        <dbReference type="Proteomes" id="UP001213972"/>
    </source>
</evidence>
<dbReference type="InterPro" id="IPR008984">
    <property type="entry name" value="SMAD_FHA_dom_sf"/>
</dbReference>
<dbReference type="InterPro" id="IPR051791">
    <property type="entry name" value="Pra-immunoreactive"/>
</dbReference>
<evidence type="ECO:0000256" key="1">
    <source>
        <dbReference type="ARBA" id="ARBA00004651"/>
    </source>
</evidence>
<organism evidence="9 10">
    <name type="scientific">Candidatus Microbacterium phytovorans</name>
    <dbReference type="NCBI Taxonomy" id="3121374"/>
    <lineage>
        <taxon>Bacteria</taxon>
        <taxon>Bacillati</taxon>
        <taxon>Actinomycetota</taxon>
        <taxon>Actinomycetes</taxon>
        <taxon>Micrococcales</taxon>
        <taxon>Microbacteriaceae</taxon>
        <taxon>Microbacterium</taxon>
    </lineage>
</organism>
<reference evidence="9" key="1">
    <citation type="submission" date="2023-03" db="EMBL/GenBank/DDBJ databases">
        <title>Andean soil-derived lignocellulolytic bacterial consortium as a source of novel taxa and putative plastic-active enzymes.</title>
        <authorList>
            <person name="Diaz-Garcia L."/>
            <person name="Chuvochina M."/>
            <person name="Feuerriegel G."/>
            <person name="Bunk B."/>
            <person name="Sproer C."/>
            <person name="Streit W.R."/>
            <person name="Rodriguez L.M."/>
            <person name="Overmann J."/>
            <person name="Jimenez D.J."/>
        </authorList>
    </citation>
    <scope>NUCLEOTIDE SEQUENCE</scope>
    <source>
        <strain evidence="9">MAG 4610</strain>
    </source>
</reference>
<dbReference type="Proteomes" id="UP001213972">
    <property type="component" value="Chromosome"/>
</dbReference>
<proteinExistence type="predicted"/>
<sequence length="352" mass="37129">MTDDVQVDAAPTTSDPADLGERLGMVAAAPGVRTWAFVIDLLVLAVLASPALIGYMIDAPVATLVLYIVGAALPVVFGILQLVLHGRRGVTVGKASMRLRSVRVDDFTRPGFWRIVLRALVLGASGILPVIGPLVVLTSNLWDRRGRSVLDKTAGCWLLDVRAGIDPFDASQLRRARRALEAPNRDISEHLPSLATVPVADRPVLEERRSRAGIVGVSRQTWSERPDVVAPVVAAVADPAAPFLVFEDGSTVIVPSYGLIGRMPEAPTGRAADVLLTLEDPQLLLSKTHLAFGVEDGTVWVLDQGSSNGTAIVGADGTDSPLPAGTRVAVAHGTVVRAGGRMFQVRYGGLGA</sequence>
<keyword evidence="6 7" id="KW-0472">Membrane</keyword>
<keyword evidence="2" id="KW-1003">Cell membrane</keyword>
<keyword evidence="5 7" id="KW-1133">Transmembrane helix</keyword>
<protein>
    <submittedName>
        <fullName evidence="9">RDD family protein</fullName>
    </submittedName>
</protein>
<evidence type="ECO:0000256" key="7">
    <source>
        <dbReference type="SAM" id="Phobius"/>
    </source>
</evidence>
<dbReference type="Gene3D" id="2.60.200.20">
    <property type="match status" value="1"/>
</dbReference>
<evidence type="ECO:0000256" key="2">
    <source>
        <dbReference type="ARBA" id="ARBA00022475"/>
    </source>
</evidence>
<accession>A0AAJ6B2U1</accession>
<evidence type="ECO:0000256" key="3">
    <source>
        <dbReference type="ARBA" id="ARBA00022553"/>
    </source>
</evidence>
<feature type="transmembrane region" description="Helical" evidence="7">
    <location>
        <begin position="115"/>
        <end position="137"/>
    </location>
</feature>
<evidence type="ECO:0000256" key="6">
    <source>
        <dbReference type="ARBA" id="ARBA00023136"/>
    </source>
</evidence>